<dbReference type="Gene3D" id="3.90.1210.10">
    <property type="entry name" value="Antifreeze-like/N-acetylneuraminic acid synthase C-terminal domain"/>
    <property type="match status" value="1"/>
</dbReference>
<reference evidence="2 3" key="1">
    <citation type="journal article" date="2014" name="BMC Genomics">
        <title>Comparison of environmental and isolate Sulfobacillus genomes reveals diverse carbon, sulfur, nitrogen, and hydrogen metabolisms.</title>
        <authorList>
            <person name="Justice N.B."/>
            <person name="Norman A."/>
            <person name="Brown C.T."/>
            <person name="Singh A."/>
            <person name="Thomas B.C."/>
            <person name="Banfield J.F."/>
        </authorList>
    </citation>
    <scope>NUCLEOTIDE SEQUENCE [LARGE SCALE GENOMIC DNA]</scope>
    <source>
        <strain evidence="2">AMDSBA3</strain>
    </source>
</reference>
<accession>A0A2T2WNX7</accession>
<protein>
    <submittedName>
        <fullName evidence="2">Flp pilus assembly protein CpaB</fullName>
    </submittedName>
</protein>
<sequence>MTSGGTDMIRGGSMGTFLRVNRWLLAALLALGVAVYVSSRYVHQVLAVQSSTHTTQPVTTDVVIARTSLPAFSVIGVGDVMIERVPVTQAPPGSFSQVDQVVGKWTNESLSQGIPVVSSAIFAPQSANILASRIRPGDMAVDLPLTANDVVDGLVQPGDAISLFATITEHNGQQATEDFLNQVKVLAVNGSMTPATSLTVGQNLTLILALPPRQIAQLLFMQQKGPIYAALDAPNAKTPVPIPYTTSQWQSPVP</sequence>
<dbReference type="EMBL" id="PXYV01000002">
    <property type="protein sequence ID" value="PSR23937.1"/>
    <property type="molecule type" value="Genomic_DNA"/>
</dbReference>
<evidence type="ECO:0000313" key="3">
    <source>
        <dbReference type="Proteomes" id="UP000241848"/>
    </source>
</evidence>
<proteinExistence type="predicted"/>
<dbReference type="CDD" id="cd11614">
    <property type="entry name" value="SAF_CpaB_FlgA_like"/>
    <property type="match status" value="1"/>
</dbReference>
<organism evidence="2 3">
    <name type="scientific">Sulfobacillus acidophilus</name>
    <dbReference type="NCBI Taxonomy" id="53633"/>
    <lineage>
        <taxon>Bacteria</taxon>
        <taxon>Bacillati</taxon>
        <taxon>Bacillota</taxon>
        <taxon>Clostridia</taxon>
        <taxon>Eubacteriales</taxon>
        <taxon>Clostridiales Family XVII. Incertae Sedis</taxon>
        <taxon>Sulfobacillus</taxon>
    </lineage>
</organism>
<dbReference type="NCBIfam" id="TIGR03177">
    <property type="entry name" value="pilus_cpaB"/>
    <property type="match status" value="1"/>
</dbReference>
<name>A0A2T2WNX7_9FIRM</name>
<gene>
    <name evidence="2" type="primary">cpaB</name>
    <name evidence="2" type="ORF">C7B45_01235</name>
</gene>
<dbReference type="Proteomes" id="UP000241848">
    <property type="component" value="Unassembled WGS sequence"/>
</dbReference>
<dbReference type="AlphaFoldDB" id="A0A2T2WNX7"/>
<comment type="caution">
    <text evidence="2">The sequence shown here is derived from an EMBL/GenBank/DDBJ whole genome shotgun (WGS) entry which is preliminary data.</text>
</comment>
<dbReference type="InterPro" id="IPR031571">
    <property type="entry name" value="RcpC_dom"/>
</dbReference>
<evidence type="ECO:0000259" key="1">
    <source>
        <dbReference type="Pfam" id="PF16976"/>
    </source>
</evidence>
<feature type="domain" description="Flp pilus assembly protein RcpC/CpaB" evidence="1">
    <location>
        <begin position="130"/>
        <end position="231"/>
    </location>
</feature>
<dbReference type="Pfam" id="PF16976">
    <property type="entry name" value="RcpC"/>
    <property type="match status" value="1"/>
</dbReference>
<evidence type="ECO:0000313" key="2">
    <source>
        <dbReference type="EMBL" id="PSR23937.1"/>
    </source>
</evidence>
<dbReference type="InterPro" id="IPR017592">
    <property type="entry name" value="Pilus_assmbl_Flp-typ_CpaB"/>
</dbReference>